<dbReference type="InterPro" id="IPR059188">
    <property type="entry name" value="Znf_CLPX-like"/>
</dbReference>
<evidence type="ECO:0000256" key="7">
    <source>
        <dbReference type="PROSITE-ProRule" id="PRU01250"/>
    </source>
</evidence>
<feature type="binding site" evidence="6 7">
    <location>
        <position position="36"/>
    </location>
    <ligand>
        <name>Zn(2+)</name>
        <dbReference type="ChEBI" id="CHEBI:29105"/>
    </ligand>
</feature>
<comment type="subunit">
    <text evidence="6">Component of the ClpX-ClpP complex. Forms a hexameric ring that, in the presence of ATP, binds to fourteen ClpP subunits assembled into a disk-like structure with a central cavity, resembling the structure of eukaryotic proteasomes.</text>
</comment>
<dbReference type="HAMAP" id="MF_00175">
    <property type="entry name" value="ClpX"/>
    <property type="match status" value="1"/>
</dbReference>
<evidence type="ECO:0000259" key="8">
    <source>
        <dbReference type="PROSITE" id="PS51902"/>
    </source>
</evidence>
<feature type="domain" description="ClpX-type ZB" evidence="8">
    <location>
        <begin position="2"/>
        <end position="55"/>
    </location>
</feature>
<dbReference type="InterPro" id="IPR046425">
    <property type="entry name" value="ClpX_bact"/>
</dbReference>
<dbReference type="InterPro" id="IPR003593">
    <property type="entry name" value="AAA+_ATPase"/>
</dbReference>
<dbReference type="GO" id="GO:0008233">
    <property type="term" value="F:peptidase activity"/>
    <property type="evidence" value="ECO:0007669"/>
    <property type="project" value="UniProtKB-KW"/>
</dbReference>
<dbReference type="SMART" id="SM01086">
    <property type="entry name" value="ClpB_D2-small"/>
    <property type="match status" value="1"/>
</dbReference>
<dbReference type="CDD" id="cd19497">
    <property type="entry name" value="RecA-like_ClpX"/>
    <property type="match status" value="1"/>
</dbReference>
<dbReference type="FunFam" id="1.10.8.60:FF:000002">
    <property type="entry name" value="ATP-dependent Clp protease ATP-binding subunit ClpX"/>
    <property type="match status" value="1"/>
</dbReference>
<dbReference type="Gene3D" id="6.20.220.10">
    <property type="entry name" value="ClpX chaperone, C4-type zinc finger domain"/>
    <property type="match status" value="1"/>
</dbReference>
<dbReference type="Pfam" id="PF07724">
    <property type="entry name" value="AAA_2"/>
    <property type="match status" value="1"/>
</dbReference>
<dbReference type="RefSeq" id="WP_111335512.1">
    <property type="nucleotide sequence ID" value="NZ_CP030032.1"/>
</dbReference>
<dbReference type="GO" id="GO:0051603">
    <property type="term" value="P:proteolysis involved in protein catabolic process"/>
    <property type="evidence" value="ECO:0007669"/>
    <property type="project" value="TreeGrafter"/>
</dbReference>
<feature type="binding site" evidence="6 7">
    <location>
        <position position="17"/>
    </location>
    <ligand>
        <name>Zn(2+)</name>
        <dbReference type="ChEBI" id="CHEBI:29105"/>
    </ligand>
</feature>
<keyword evidence="4 6" id="KW-0067">ATP-binding</keyword>
<protein>
    <recommendedName>
        <fullName evidence="6">ATP-dependent Clp protease ATP-binding subunit ClpX</fullName>
    </recommendedName>
</protein>
<name>A0A2Z4FMN0_9DELT</name>
<dbReference type="Gene3D" id="1.10.8.60">
    <property type="match status" value="1"/>
</dbReference>
<evidence type="ECO:0000256" key="5">
    <source>
        <dbReference type="ARBA" id="ARBA00023186"/>
    </source>
</evidence>
<reference evidence="9 10" key="1">
    <citation type="submission" date="2018-06" db="EMBL/GenBank/DDBJ databases">
        <title>Lujinxingia sediminis gen. nov. sp. nov., a new facultative anaerobic member of the class Deltaproteobacteria, and proposal of Lujinxingaceae fam. nov.</title>
        <authorList>
            <person name="Guo L.-Y."/>
            <person name="Li C.-M."/>
            <person name="Wang S."/>
            <person name="Du Z.-J."/>
        </authorList>
    </citation>
    <scope>NUCLEOTIDE SEQUENCE [LARGE SCALE GENOMIC DNA]</scope>
    <source>
        <strain evidence="9 10">FA350</strain>
    </source>
</reference>
<dbReference type="GO" id="GO:0051301">
    <property type="term" value="P:cell division"/>
    <property type="evidence" value="ECO:0007669"/>
    <property type="project" value="TreeGrafter"/>
</dbReference>
<dbReference type="InterPro" id="IPR019489">
    <property type="entry name" value="Clp_ATPase_C"/>
</dbReference>
<dbReference type="Pfam" id="PF06689">
    <property type="entry name" value="zf-C4_ClpX"/>
    <property type="match status" value="1"/>
</dbReference>
<dbReference type="SUPFAM" id="SSF57716">
    <property type="entry name" value="Glucocorticoid receptor-like (DNA-binding domain)"/>
    <property type="match status" value="1"/>
</dbReference>
<dbReference type="InterPro" id="IPR003959">
    <property type="entry name" value="ATPase_AAA_core"/>
</dbReference>
<keyword evidence="9" id="KW-0378">Hydrolase</keyword>
<dbReference type="KEGG" id="bsed:DN745_13165"/>
<dbReference type="GO" id="GO:0046983">
    <property type="term" value="F:protein dimerization activity"/>
    <property type="evidence" value="ECO:0007669"/>
    <property type="project" value="UniProtKB-UniRule"/>
</dbReference>
<gene>
    <name evidence="6" type="primary">clpX</name>
    <name evidence="9" type="ORF">DN745_13165</name>
</gene>
<dbReference type="EMBL" id="CP030032">
    <property type="protein sequence ID" value="AWV90229.1"/>
    <property type="molecule type" value="Genomic_DNA"/>
</dbReference>
<dbReference type="InterPro" id="IPR050052">
    <property type="entry name" value="ATP-dep_Clp_protease_ClpX"/>
</dbReference>
<keyword evidence="5 6" id="KW-0143">Chaperone</keyword>
<dbReference type="PANTHER" id="PTHR48102:SF7">
    <property type="entry name" value="ATP-DEPENDENT CLP PROTEASE ATP-BINDING SUBUNIT CLPX-LIKE, MITOCHONDRIAL"/>
    <property type="match status" value="1"/>
</dbReference>
<evidence type="ECO:0000313" key="9">
    <source>
        <dbReference type="EMBL" id="AWV90229.1"/>
    </source>
</evidence>
<dbReference type="GO" id="GO:0005524">
    <property type="term" value="F:ATP binding"/>
    <property type="evidence" value="ECO:0007669"/>
    <property type="project" value="UniProtKB-UniRule"/>
</dbReference>
<comment type="function">
    <text evidence="6">ATP-dependent specificity component of the Clp protease. It directs the protease to specific substrates. Can perform chaperone functions in the absence of ClpP.</text>
</comment>
<proteinExistence type="inferred from homology"/>
<dbReference type="SMART" id="SM00994">
    <property type="entry name" value="zf-C4_ClpX"/>
    <property type="match status" value="1"/>
</dbReference>
<dbReference type="PROSITE" id="PS51902">
    <property type="entry name" value="CLPX_ZB"/>
    <property type="match status" value="1"/>
</dbReference>
<dbReference type="InterPro" id="IPR004487">
    <property type="entry name" value="Clp_protease_ATP-bd_su_ClpX"/>
</dbReference>
<keyword evidence="9" id="KW-0645">Protease</keyword>
<dbReference type="GO" id="GO:0051082">
    <property type="term" value="F:unfolded protein binding"/>
    <property type="evidence" value="ECO:0007669"/>
    <property type="project" value="UniProtKB-UniRule"/>
</dbReference>
<dbReference type="Pfam" id="PF10431">
    <property type="entry name" value="ClpB_D2-small"/>
    <property type="match status" value="1"/>
</dbReference>
<feature type="binding site" evidence="6 7">
    <location>
        <position position="39"/>
    </location>
    <ligand>
        <name>Zn(2+)</name>
        <dbReference type="ChEBI" id="CHEBI:29105"/>
    </ligand>
</feature>
<organism evidence="9 10">
    <name type="scientific">Bradymonas sediminis</name>
    <dbReference type="NCBI Taxonomy" id="1548548"/>
    <lineage>
        <taxon>Bacteria</taxon>
        <taxon>Deltaproteobacteria</taxon>
        <taxon>Bradymonadales</taxon>
        <taxon>Bradymonadaceae</taxon>
        <taxon>Bradymonas</taxon>
    </lineage>
</organism>
<dbReference type="GO" id="GO:0140662">
    <property type="term" value="F:ATP-dependent protein folding chaperone"/>
    <property type="evidence" value="ECO:0007669"/>
    <property type="project" value="InterPro"/>
</dbReference>
<dbReference type="PANTHER" id="PTHR48102">
    <property type="entry name" value="ATP-DEPENDENT CLP PROTEASE ATP-BINDING SUBUNIT CLPX-LIKE, MITOCHONDRIAL-RELATED"/>
    <property type="match status" value="1"/>
</dbReference>
<dbReference type="OrthoDB" id="9804062at2"/>
<sequence length="419" mass="46104">MTTRNDGAHSNLCCSFCGKSQHEVQKLIAGPTVYICDECIGLCGHIIDEEVEREGGGVSYGDVPKPMDIKATLDQYVIDQERAKKILSVAVHNHYKRISSRVDADEVELQKSNILLIGPTGCGKTLLAQTLARLLDVPFTIADATSLTEAGYVGEDVENIIVNLLQAADHDVERASRGIIYIDEIDKIARKGENPSITKDVSGEGVQQALLKIIEGTVASIPPKGGRKHPQQDFLQIDTTNILFICGGAFSGLEEIITQRIGDRRLGFGADVSQNNKELDATELLAEMQPEDLMKYGLIPEFVGRLPVIATLDELDEDALMQILTQPKNALVKQYRKLFRIDGVNVRFEDDALRAVAKKALGHKTGARGLRTILERVMLELMYEVPGREDFDEITITKEMVEQADSATLDFVEPKAESA</sequence>
<dbReference type="NCBIfam" id="NF003745">
    <property type="entry name" value="PRK05342.1"/>
    <property type="match status" value="1"/>
</dbReference>
<dbReference type="AlphaFoldDB" id="A0A2Z4FMN0"/>
<dbReference type="FunFam" id="3.40.50.300:FF:000005">
    <property type="entry name" value="ATP-dependent Clp protease ATP-binding subunit ClpX"/>
    <property type="match status" value="1"/>
</dbReference>
<dbReference type="SUPFAM" id="SSF52540">
    <property type="entry name" value="P-loop containing nucleoside triphosphate hydrolases"/>
    <property type="match status" value="1"/>
</dbReference>
<keyword evidence="3 6" id="KW-0862">Zinc</keyword>
<dbReference type="Proteomes" id="UP000249799">
    <property type="component" value="Chromosome"/>
</dbReference>
<keyword evidence="10" id="KW-1185">Reference proteome</keyword>
<dbReference type="GO" id="GO:0016887">
    <property type="term" value="F:ATP hydrolysis activity"/>
    <property type="evidence" value="ECO:0007669"/>
    <property type="project" value="InterPro"/>
</dbReference>
<dbReference type="InterPro" id="IPR010603">
    <property type="entry name" value="Znf_CppX_C4"/>
</dbReference>
<evidence type="ECO:0000256" key="4">
    <source>
        <dbReference type="ARBA" id="ARBA00022840"/>
    </source>
</evidence>
<accession>A0A2Z4FMN0</accession>
<evidence type="ECO:0000256" key="1">
    <source>
        <dbReference type="ARBA" id="ARBA00022723"/>
    </source>
</evidence>
<dbReference type="GO" id="GO:0008270">
    <property type="term" value="F:zinc ion binding"/>
    <property type="evidence" value="ECO:0007669"/>
    <property type="project" value="UniProtKB-UniRule"/>
</dbReference>
<evidence type="ECO:0000256" key="2">
    <source>
        <dbReference type="ARBA" id="ARBA00022741"/>
    </source>
</evidence>
<evidence type="ECO:0000256" key="3">
    <source>
        <dbReference type="ARBA" id="ARBA00022833"/>
    </source>
</evidence>
<dbReference type="SMART" id="SM00382">
    <property type="entry name" value="AAA"/>
    <property type="match status" value="1"/>
</dbReference>
<keyword evidence="1 6" id="KW-0479">Metal-binding</keyword>
<dbReference type="NCBIfam" id="TIGR00382">
    <property type="entry name" value="clpX"/>
    <property type="match status" value="1"/>
</dbReference>
<dbReference type="InterPro" id="IPR027417">
    <property type="entry name" value="P-loop_NTPase"/>
</dbReference>
<dbReference type="Gene3D" id="3.40.50.300">
    <property type="entry name" value="P-loop containing nucleotide triphosphate hydrolases"/>
    <property type="match status" value="1"/>
</dbReference>
<dbReference type="InterPro" id="IPR038366">
    <property type="entry name" value="Znf_CppX_C4_sf"/>
</dbReference>
<feature type="binding site" evidence="6">
    <location>
        <begin position="119"/>
        <end position="126"/>
    </location>
    <ligand>
        <name>ATP</name>
        <dbReference type="ChEBI" id="CHEBI:30616"/>
    </ligand>
</feature>
<dbReference type="GO" id="GO:0009376">
    <property type="term" value="C:HslUV protease complex"/>
    <property type="evidence" value="ECO:0007669"/>
    <property type="project" value="TreeGrafter"/>
</dbReference>
<evidence type="ECO:0000256" key="6">
    <source>
        <dbReference type="HAMAP-Rule" id="MF_00175"/>
    </source>
</evidence>
<comment type="similarity">
    <text evidence="6 7">Belongs to the ClpX chaperone family.</text>
</comment>
<keyword evidence="2 6" id="KW-0547">Nucleotide-binding</keyword>
<feature type="binding site" evidence="6 7">
    <location>
        <position position="14"/>
    </location>
    <ligand>
        <name>Zn(2+)</name>
        <dbReference type="ChEBI" id="CHEBI:29105"/>
    </ligand>
</feature>
<evidence type="ECO:0000313" key="10">
    <source>
        <dbReference type="Proteomes" id="UP000249799"/>
    </source>
</evidence>